<dbReference type="PANTHER" id="PTHR12106:SF27">
    <property type="entry name" value="SORTILIN-RELATED RECEPTOR"/>
    <property type="match status" value="1"/>
</dbReference>
<organism evidence="2 3">
    <name type="scientific">Thelohanellus kitauei</name>
    <name type="common">Myxosporean</name>
    <dbReference type="NCBI Taxonomy" id="669202"/>
    <lineage>
        <taxon>Eukaryota</taxon>
        <taxon>Metazoa</taxon>
        <taxon>Cnidaria</taxon>
        <taxon>Myxozoa</taxon>
        <taxon>Myxosporea</taxon>
        <taxon>Bivalvulida</taxon>
        <taxon>Platysporina</taxon>
        <taxon>Myxobolidae</taxon>
        <taxon>Thelohanellus</taxon>
    </lineage>
</organism>
<proteinExistence type="predicted"/>
<dbReference type="GO" id="GO:0005794">
    <property type="term" value="C:Golgi apparatus"/>
    <property type="evidence" value="ECO:0007669"/>
    <property type="project" value="TreeGrafter"/>
</dbReference>
<evidence type="ECO:0000259" key="1">
    <source>
        <dbReference type="Pfam" id="PF15901"/>
    </source>
</evidence>
<evidence type="ECO:0000313" key="2">
    <source>
        <dbReference type="EMBL" id="KII70311.1"/>
    </source>
</evidence>
<dbReference type="OrthoDB" id="5949766at2759"/>
<dbReference type="Proteomes" id="UP000031668">
    <property type="component" value="Unassembled WGS sequence"/>
</dbReference>
<accession>A0A0C2MSN5</accession>
<dbReference type="Pfam" id="PF15901">
    <property type="entry name" value="Sortilin_C"/>
    <property type="match status" value="1"/>
</dbReference>
<name>A0A0C2MSN5_THEKT</name>
<dbReference type="InterPro" id="IPR050310">
    <property type="entry name" value="VPS10-sortilin"/>
</dbReference>
<dbReference type="GO" id="GO:0016020">
    <property type="term" value="C:membrane"/>
    <property type="evidence" value="ECO:0007669"/>
    <property type="project" value="TreeGrafter"/>
</dbReference>
<evidence type="ECO:0000313" key="3">
    <source>
        <dbReference type="Proteomes" id="UP000031668"/>
    </source>
</evidence>
<reference evidence="2 3" key="1">
    <citation type="journal article" date="2014" name="Genome Biol. Evol.">
        <title>The genome of the myxosporean Thelohanellus kitauei shows adaptations to nutrient acquisition within its fish host.</title>
        <authorList>
            <person name="Yang Y."/>
            <person name="Xiong J."/>
            <person name="Zhou Z."/>
            <person name="Huo F."/>
            <person name="Miao W."/>
            <person name="Ran C."/>
            <person name="Liu Y."/>
            <person name="Zhang J."/>
            <person name="Feng J."/>
            <person name="Wang M."/>
            <person name="Wang M."/>
            <person name="Wang L."/>
            <person name="Yao B."/>
        </authorList>
    </citation>
    <scope>NUCLEOTIDE SEQUENCE [LARGE SCALE GENOMIC DNA]</scope>
    <source>
        <strain evidence="2">Wuqing</strain>
    </source>
</reference>
<sequence length="448" mass="52532">MNPHVSGLIYANLKKSENEIRTYISFNNGNSFSPITFNDDCSLCGGKFYGVEFDLNCSADSIKNNFPEPWVMMFKGIYYGKCRYTNKIFFTFNGNNRFYMSSTIEKIIFLKNVGLVFSKEIGTGKIWYSFDERNNNYKKDIGIDDVIDMIQLGFPNNRVVAVLNYNKLKNTYSLVSFDFSKIIKCKADDFETYYLPRNYGKCFQGKEVYYMKIKPSTMCYDTKSAALPTFKSCPCSVLDFHWYDHGHYSLPNYYLEDKLCVLDPHSNYKEPVKTCRDGGTPFAKLDKDVCYSRPVFSDENPNYSDYCISESNQFSNILFIFFPNYLNEYRLDYKGNYLPSSYIQKQFIETNIIKDEFPRSYDIKDKTIFFYHDHMIFRIREQKGNFTSNEISLYHLKEDIVSIGYEYTNSILFFLDKKNRLFALSTKSNYIKLLSSDVVSFQLHSSTL</sequence>
<comment type="caution">
    <text evidence="2">The sequence shown here is derived from an EMBL/GenBank/DDBJ whole genome shotgun (WGS) entry which is preliminary data.</text>
</comment>
<feature type="domain" description="Sortilin C-terminal" evidence="1">
    <location>
        <begin position="166"/>
        <end position="289"/>
    </location>
</feature>
<gene>
    <name evidence="2" type="ORF">RF11_15882</name>
</gene>
<dbReference type="EMBL" id="JWZT01002099">
    <property type="protein sequence ID" value="KII70311.1"/>
    <property type="molecule type" value="Genomic_DNA"/>
</dbReference>
<keyword evidence="3" id="KW-1185">Reference proteome</keyword>
<dbReference type="PANTHER" id="PTHR12106">
    <property type="entry name" value="SORTILIN RELATED"/>
    <property type="match status" value="1"/>
</dbReference>
<dbReference type="GO" id="GO:0006892">
    <property type="term" value="P:post-Golgi vesicle-mediated transport"/>
    <property type="evidence" value="ECO:0007669"/>
    <property type="project" value="TreeGrafter"/>
</dbReference>
<dbReference type="AlphaFoldDB" id="A0A0C2MSN5"/>
<protein>
    <recommendedName>
        <fullName evidence="1">Sortilin C-terminal domain-containing protein</fullName>
    </recommendedName>
</protein>
<dbReference type="InterPro" id="IPR031777">
    <property type="entry name" value="Sortilin_C"/>
</dbReference>